<protein>
    <submittedName>
        <fullName evidence="1">Uncharacterized protein</fullName>
    </submittedName>
</protein>
<dbReference type="STRING" id="1618572.UT17_C0003G0258"/>
<reference evidence="1 2" key="1">
    <citation type="journal article" date="2015" name="Nature">
        <title>rRNA introns, odd ribosomes, and small enigmatic genomes across a large radiation of phyla.</title>
        <authorList>
            <person name="Brown C.T."/>
            <person name="Hug L.A."/>
            <person name="Thomas B.C."/>
            <person name="Sharon I."/>
            <person name="Castelle C.J."/>
            <person name="Singh A."/>
            <person name="Wilkins M.J."/>
            <person name="Williams K.H."/>
            <person name="Banfield J.F."/>
        </authorList>
    </citation>
    <scope>NUCLEOTIDE SEQUENCE [LARGE SCALE GENOMIC DNA]</scope>
</reference>
<dbReference type="AlphaFoldDB" id="A0A0G0LW42"/>
<evidence type="ECO:0000313" key="1">
    <source>
        <dbReference type="EMBL" id="KKQ92235.1"/>
    </source>
</evidence>
<dbReference type="Proteomes" id="UP000034774">
    <property type="component" value="Unassembled WGS sequence"/>
</dbReference>
<sequence>MKLNGFRASHRNRWLLVKKGVLNIREFLLFEYYLDSIDFDTRHDNFGSFEAYHDDTATIFSKEPDTIEDWHNSLLKKGFIKVFDEKRKLFKIKSPKRYGTMFGCTATQFARDEKNTPTLGFILHDICFFPEKAEINPPKDTNSASTDTSKALGSFKVNLGLSNVVNVSQKVVIIKQEVRSDEEYQKIYADGNFEGLNPDDMRWIDETVVGKIVIENDEQEKEIVRIYFNGDWDEYQKNLVQKTGDF</sequence>
<name>A0A0G0LW42_9BACT</name>
<evidence type="ECO:0000313" key="2">
    <source>
        <dbReference type="Proteomes" id="UP000034774"/>
    </source>
</evidence>
<organism evidence="1 2">
    <name type="scientific">Candidatus Woesebacteria bacterium GW2011_GWB1_39_10</name>
    <dbReference type="NCBI Taxonomy" id="1618572"/>
    <lineage>
        <taxon>Bacteria</taxon>
        <taxon>Candidatus Woeseibacteriota</taxon>
    </lineage>
</organism>
<proteinExistence type="predicted"/>
<gene>
    <name evidence="1" type="ORF">UT17_C0003G0258</name>
</gene>
<dbReference type="EMBL" id="LBVU01000003">
    <property type="protein sequence ID" value="KKQ92235.1"/>
    <property type="molecule type" value="Genomic_DNA"/>
</dbReference>
<accession>A0A0G0LW42</accession>
<comment type="caution">
    <text evidence="1">The sequence shown here is derived from an EMBL/GenBank/DDBJ whole genome shotgun (WGS) entry which is preliminary data.</text>
</comment>